<reference evidence="4" key="1">
    <citation type="submission" date="2017-10" db="EMBL/GenBank/DDBJ databases">
        <title>Rapid genome shrinkage in a self-fertile nematode reveals novel sperm competition proteins.</title>
        <authorList>
            <person name="Yin D."/>
            <person name="Schwarz E.M."/>
            <person name="Thomas C.G."/>
            <person name="Felde R.L."/>
            <person name="Korf I.F."/>
            <person name="Cutter A.D."/>
            <person name="Schartner C.M."/>
            <person name="Ralston E.J."/>
            <person name="Meyer B.J."/>
            <person name="Haag E.S."/>
        </authorList>
    </citation>
    <scope>NUCLEOTIDE SEQUENCE [LARGE SCALE GENOMIC DNA]</scope>
    <source>
        <strain evidence="4">JU1422</strain>
    </source>
</reference>
<dbReference type="InterPro" id="IPR011009">
    <property type="entry name" value="Kinase-like_dom_sf"/>
</dbReference>
<keyword evidence="1" id="KW-0472">Membrane</keyword>
<feature type="transmembrane region" description="Helical" evidence="1">
    <location>
        <begin position="220"/>
        <end position="240"/>
    </location>
</feature>
<keyword evidence="4" id="KW-1185">Reference proteome</keyword>
<keyword evidence="1" id="KW-0812">Transmembrane</keyword>
<dbReference type="InterPro" id="IPR000719">
    <property type="entry name" value="Prot_kinase_dom"/>
</dbReference>
<dbReference type="SUPFAM" id="SSF56112">
    <property type="entry name" value="Protein kinase-like (PK-like)"/>
    <property type="match status" value="1"/>
</dbReference>
<dbReference type="PROSITE" id="PS50011">
    <property type="entry name" value="PROTEIN_KINASE_DOM"/>
    <property type="match status" value="1"/>
</dbReference>
<evidence type="ECO:0000256" key="1">
    <source>
        <dbReference type="SAM" id="Phobius"/>
    </source>
</evidence>
<feature type="transmembrane region" description="Helical" evidence="1">
    <location>
        <begin position="252"/>
        <end position="275"/>
    </location>
</feature>
<protein>
    <recommendedName>
        <fullName evidence="2">Protein kinase domain-containing protein</fullName>
    </recommendedName>
</protein>
<sequence length="432" mass="49541">MSILIQSGSNSRGYVTSKEMLMTYIHNMAKADIRKLLRPVKDGLLTENTMFHMNTQNFSVDHVIVPISITDFLKELDPEWLRWIHKAPGDGDLEERRYAPHANFDYHGDHVDSDVILDYVTGMDKHQKRALLNLIREGVLTDECFINISTHVGPERVQVPMGRVVDAMRIIQEGEQDLQKEKPTLLKIFTMKHYSSASFENHYRADLKVRSLTAARYTMPIWYTILFSLMTLATFASHIWSQVTNFEGLQEALSMALPTVILVLSSLLIGMLLYFNIYMVGFLCCCENNFSNHLVTKDLDYSALYVHFCELNKFQYRIYCVKGLQFILLWYTMLLAAYAHEHDLNIYPALVCVLTNGFGLMLFARIKQTKNVGTRSYMSPEQIAHQLYTEKVDIFVLGLVASKLIIPFSTASEKSHLFGSFQEGEVPAVKLF</sequence>
<feature type="transmembrane region" description="Helical" evidence="1">
    <location>
        <begin position="346"/>
        <end position="366"/>
    </location>
</feature>
<comment type="caution">
    <text evidence="3">The sequence shown here is derived from an EMBL/GenBank/DDBJ whole genome shotgun (WGS) entry which is preliminary data.</text>
</comment>
<dbReference type="Gene3D" id="1.10.510.10">
    <property type="entry name" value="Transferase(Phosphotransferase) domain 1"/>
    <property type="match status" value="1"/>
</dbReference>
<name>A0A2G5SNW3_9PELO</name>
<accession>A0A2G5SNW3</accession>
<evidence type="ECO:0000313" key="4">
    <source>
        <dbReference type="Proteomes" id="UP000230233"/>
    </source>
</evidence>
<dbReference type="AlphaFoldDB" id="A0A2G5SNW3"/>
<organism evidence="3 4">
    <name type="scientific">Caenorhabditis nigoni</name>
    <dbReference type="NCBI Taxonomy" id="1611254"/>
    <lineage>
        <taxon>Eukaryota</taxon>
        <taxon>Metazoa</taxon>
        <taxon>Ecdysozoa</taxon>
        <taxon>Nematoda</taxon>
        <taxon>Chromadorea</taxon>
        <taxon>Rhabditida</taxon>
        <taxon>Rhabditina</taxon>
        <taxon>Rhabditomorpha</taxon>
        <taxon>Rhabditoidea</taxon>
        <taxon>Rhabditidae</taxon>
        <taxon>Peloderinae</taxon>
        <taxon>Caenorhabditis</taxon>
    </lineage>
</organism>
<feature type="transmembrane region" description="Helical" evidence="1">
    <location>
        <begin position="323"/>
        <end position="340"/>
    </location>
</feature>
<evidence type="ECO:0000259" key="2">
    <source>
        <dbReference type="PROSITE" id="PS50011"/>
    </source>
</evidence>
<dbReference type="GO" id="GO:0004672">
    <property type="term" value="F:protein kinase activity"/>
    <property type="evidence" value="ECO:0007669"/>
    <property type="project" value="InterPro"/>
</dbReference>
<dbReference type="EMBL" id="PDUG01000006">
    <property type="protein sequence ID" value="PIC16652.1"/>
    <property type="molecule type" value="Genomic_DNA"/>
</dbReference>
<evidence type="ECO:0000313" key="3">
    <source>
        <dbReference type="EMBL" id="PIC16652.1"/>
    </source>
</evidence>
<dbReference type="GO" id="GO:0005524">
    <property type="term" value="F:ATP binding"/>
    <property type="evidence" value="ECO:0007669"/>
    <property type="project" value="InterPro"/>
</dbReference>
<dbReference type="OrthoDB" id="5816969at2759"/>
<proteinExistence type="predicted"/>
<keyword evidence="1" id="KW-1133">Transmembrane helix</keyword>
<feature type="domain" description="Protein kinase" evidence="2">
    <location>
        <begin position="129"/>
        <end position="432"/>
    </location>
</feature>
<gene>
    <name evidence="3" type="primary">Cni-F46C3.2</name>
    <name evidence="3" type="synonym">Cnig_chr_X.g23186</name>
    <name evidence="3" type="ORF">B9Z55_023186</name>
</gene>
<dbReference type="Proteomes" id="UP000230233">
    <property type="component" value="Chromosome X"/>
</dbReference>